<evidence type="ECO:0000256" key="1">
    <source>
        <dbReference type="SAM" id="Phobius"/>
    </source>
</evidence>
<reference evidence="2 3" key="1">
    <citation type="journal article" date="2019" name="Nat. Ecol. Evol.">
        <title>Megaphylogeny resolves global patterns of mushroom evolution.</title>
        <authorList>
            <person name="Varga T."/>
            <person name="Krizsan K."/>
            <person name="Foldi C."/>
            <person name="Dima B."/>
            <person name="Sanchez-Garcia M."/>
            <person name="Sanchez-Ramirez S."/>
            <person name="Szollosi G.J."/>
            <person name="Szarkandi J.G."/>
            <person name="Papp V."/>
            <person name="Albert L."/>
            <person name="Andreopoulos W."/>
            <person name="Angelini C."/>
            <person name="Antonin V."/>
            <person name="Barry K.W."/>
            <person name="Bougher N.L."/>
            <person name="Buchanan P."/>
            <person name="Buyck B."/>
            <person name="Bense V."/>
            <person name="Catcheside P."/>
            <person name="Chovatia M."/>
            <person name="Cooper J."/>
            <person name="Damon W."/>
            <person name="Desjardin D."/>
            <person name="Finy P."/>
            <person name="Geml J."/>
            <person name="Haridas S."/>
            <person name="Hughes K."/>
            <person name="Justo A."/>
            <person name="Karasinski D."/>
            <person name="Kautmanova I."/>
            <person name="Kiss B."/>
            <person name="Kocsube S."/>
            <person name="Kotiranta H."/>
            <person name="LaButti K.M."/>
            <person name="Lechner B.E."/>
            <person name="Liimatainen K."/>
            <person name="Lipzen A."/>
            <person name="Lukacs Z."/>
            <person name="Mihaltcheva S."/>
            <person name="Morgado L.N."/>
            <person name="Niskanen T."/>
            <person name="Noordeloos M.E."/>
            <person name="Ohm R.A."/>
            <person name="Ortiz-Santana B."/>
            <person name="Ovrebo C."/>
            <person name="Racz N."/>
            <person name="Riley R."/>
            <person name="Savchenko A."/>
            <person name="Shiryaev A."/>
            <person name="Soop K."/>
            <person name="Spirin V."/>
            <person name="Szebenyi C."/>
            <person name="Tomsovsky M."/>
            <person name="Tulloss R.E."/>
            <person name="Uehling J."/>
            <person name="Grigoriev I.V."/>
            <person name="Vagvolgyi C."/>
            <person name="Papp T."/>
            <person name="Martin F.M."/>
            <person name="Miettinen O."/>
            <person name="Hibbett D.S."/>
            <person name="Nagy L.G."/>
        </authorList>
    </citation>
    <scope>NUCLEOTIDE SEQUENCE [LARGE SCALE GENOMIC DNA]</scope>
    <source>
        <strain evidence="2 3">CBS 166.37</strain>
    </source>
</reference>
<dbReference type="OrthoDB" id="3264219at2759"/>
<dbReference type="AlphaFoldDB" id="A0A5C3MDI2"/>
<sequence>MTVRFGNHRLAFYVFTFLLSATVLGISANFAKLFLPNILHDFTIFSLVVPSLTIFLFLLSIQWAQPRTEVVQYLVLGILWLTMGAWSTDIIGHVQCDSLSGQMSTKNGEISQQSYCRQMKVVQAFSWAIFCFFVIAMIILVSLASRAQQFGRYEIWEEPIRELPWFGEMPGYYNTHAGGMHSGMPVGMPQYPMSAGGYPAGYNGFQGMPIQTPGHSIVIQPGMNGQPPTVTQVPMSA</sequence>
<gene>
    <name evidence="2" type="ORF">BDQ12DRAFT_675107</name>
</gene>
<protein>
    <recommendedName>
        <fullName evidence="4">MARVEL domain-containing protein</fullName>
    </recommendedName>
</protein>
<keyword evidence="1" id="KW-1133">Transmembrane helix</keyword>
<accession>A0A5C3MDI2</accession>
<dbReference type="EMBL" id="ML213591">
    <property type="protein sequence ID" value="TFK43519.1"/>
    <property type="molecule type" value="Genomic_DNA"/>
</dbReference>
<keyword evidence="1" id="KW-0812">Transmembrane</keyword>
<dbReference type="Proteomes" id="UP000308652">
    <property type="component" value="Unassembled WGS sequence"/>
</dbReference>
<feature type="transmembrane region" description="Helical" evidence="1">
    <location>
        <begin position="73"/>
        <end position="94"/>
    </location>
</feature>
<feature type="transmembrane region" description="Helical" evidence="1">
    <location>
        <begin position="12"/>
        <end position="30"/>
    </location>
</feature>
<evidence type="ECO:0000313" key="3">
    <source>
        <dbReference type="Proteomes" id="UP000308652"/>
    </source>
</evidence>
<keyword evidence="3" id="KW-1185">Reference proteome</keyword>
<dbReference type="STRING" id="68775.A0A5C3MDI2"/>
<proteinExistence type="predicted"/>
<organism evidence="2 3">
    <name type="scientific">Crucibulum laeve</name>
    <dbReference type="NCBI Taxonomy" id="68775"/>
    <lineage>
        <taxon>Eukaryota</taxon>
        <taxon>Fungi</taxon>
        <taxon>Dikarya</taxon>
        <taxon>Basidiomycota</taxon>
        <taxon>Agaricomycotina</taxon>
        <taxon>Agaricomycetes</taxon>
        <taxon>Agaricomycetidae</taxon>
        <taxon>Agaricales</taxon>
        <taxon>Agaricineae</taxon>
        <taxon>Nidulariaceae</taxon>
        <taxon>Crucibulum</taxon>
    </lineage>
</organism>
<feature type="transmembrane region" description="Helical" evidence="1">
    <location>
        <begin position="42"/>
        <end position="61"/>
    </location>
</feature>
<evidence type="ECO:0000313" key="2">
    <source>
        <dbReference type="EMBL" id="TFK43519.1"/>
    </source>
</evidence>
<feature type="transmembrane region" description="Helical" evidence="1">
    <location>
        <begin position="124"/>
        <end position="144"/>
    </location>
</feature>
<name>A0A5C3MDI2_9AGAR</name>
<evidence type="ECO:0008006" key="4">
    <source>
        <dbReference type="Google" id="ProtNLM"/>
    </source>
</evidence>
<keyword evidence="1" id="KW-0472">Membrane</keyword>